<evidence type="ECO:0000313" key="1">
    <source>
        <dbReference type="EMBL" id="QTA86872.1"/>
    </source>
</evidence>
<sequence length="160" mass="18783">MIHFVHRYPKFDKQLNVLRKSGKKGAIAAKKADKIIDKLMQGVPCFRIGILTKNGEFRLKNCIKYDLGNGYRLITVKENDHLFLLYIGTHDECHRWIENNRGCQPEITKTRTRTFLIKKNRANFHLRQHSEREPDETEADFFKPVEEKHLRAIFSGLCGE</sequence>
<dbReference type="SUPFAM" id="SSF143011">
    <property type="entry name" value="RelE-like"/>
    <property type="match status" value="1"/>
</dbReference>
<reference evidence="1" key="1">
    <citation type="journal article" date="2021" name="Microb. Physiol.">
        <title>Proteogenomic Insights into the Physiology of Marine, Sulfate-Reducing, Filamentous Desulfonema limicola and Desulfonema magnum.</title>
        <authorList>
            <person name="Schnaars V."/>
            <person name="Wohlbrand L."/>
            <person name="Scheve S."/>
            <person name="Hinrichs C."/>
            <person name="Reinhardt R."/>
            <person name="Rabus R."/>
        </authorList>
    </citation>
    <scope>NUCLEOTIDE SEQUENCE</scope>
    <source>
        <strain evidence="1">4be13</strain>
    </source>
</reference>
<protein>
    <submittedName>
        <fullName evidence="1">Toxin-antitoxin domain-containing protein</fullName>
    </submittedName>
</protein>
<dbReference type="AlphaFoldDB" id="A0A975BJS3"/>
<proteinExistence type="predicted"/>
<keyword evidence="2" id="KW-1185">Reference proteome</keyword>
<dbReference type="KEGG" id="dmm:dnm_028970"/>
<dbReference type="InterPro" id="IPR035093">
    <property type="entry name" value="RelE/ParE_toxin_dom_sf"/>
</dbReference>
<accession>A0A975BJS3</accession>
<dbReference type="EMBL" id="CP061800">
    <property type="protein sequence ID" value="QTA86872.1"/>
    <property type="molecule type" value="Genomic_DNA"/>
</dbReference>
<name>A0A975BJS3_9BACT</name>
<dbReference type="Proteomes" id="UP000663722">
    <property type="component" value="Chromosome"/>
</dbReference>
<gene>
    <name evidence="1" type="ORF">dnm_028970</name>
</gene>
<evidence type="ECO:0000313" key="2">
    <source>
        <dbReference type="Proteomes" id="UP000663722"/>
    </source>
</evidence>
<organism evidence="1 2">
    <name type="scientific">Desulfonema magnum</name>
    <dbReference type="NCBI Taxonomy" id="45655"/>
    <lineage>
        <taxon>Bacteria</taxon>
        <taxon>Pseudomonadati</taxon>
        <taxon>Thermodesulfobacteriota</taxon>
        <taxon>Desulfobacteria</taxon>
        <taxon>Desulfobacterales</taxon>
        <taxon>Desulfococcaceae</taxon>
        <taxon>Desulfonema</taxon>
    </lineage>
</organism>